<evidence type="ECO:0000256" key="1">
    <source>
        <dbReference type="SAM" id="MobiDB-lite"/>
    </source>
</evidence>
<reference evidence="2" key="1">
    <citation type="submission" date="2023-04" db="EMBL/GenBank/DDBJ databases">
        <title>Phytophthora fragariaefolia NBRC 109709.</title>
        <authorList>
            <person name="Ichikawa N."/>
            <person name="Sato H."/>
            <person name="Tonouchi N."/>
        </authorList>
    </citation>
    <scope>NUCLEOTIDE SEQUENCE</scope>
    <source>
        <strain evidence="2">NBRC 109709</strain>
    </source>
</reference>
<proteinExistence type="predicted"/>
<comment type="caution">
    <text evidence="2">The sequence shown here is derived from an EMBL/GenBank/DDBJ whole genome shotgun (WGS) entry which is preliminary data.</text>
</comment>
<accession>A0A9W6Y6W4</accession>
<feature type="compositionally biased region" description="Basic and acidic residues" evidence="1">
    <location>
        <begin position="77"/>
        <end position="99"/>
    </location>
</feature>
<dbReference type="AlphaFoldDB" id="A0A9W6Y6W4"/>
<dbReference type="Proteomes" id="UP001165121">
    <property type="component" value="Unassembled WGS sequence"/>
</dbReference>
<evidence type="ECO:0000313" key="2">
    <source>
        <dbReference type="EMBL" id="GMF57748.1"/>
    </source>
</evidence>
<name>A0A9W6Y6W4_9STRA</name>
<dbReference type="OrthoDB" id="10590910at2759"/>
<organism evidence="2 3">
    <name type="scientific">Phytophthora fragariaefolia</name>
    <dbReference type="NCBI Taxonomy" id="1490495"/>
    <lineage>
        <taxon>Eukaryota</taxon>
        <taxon>Sar</taxon>
        <taxon>Stramenopiles</taxon>
        <taxon>Oomycota</taxon>
        <taxon>Peronosporomycetes</taxon>
        <taxon>Peronosporales</taxon>
        <taxon>Peronosporaceae</taxon>
        <taxon>Phytophthora</taxon>
    </lineage>
</organism>
<evidence type="ECO:0000313" key="3">
    <source>
        <dbReference type="Proteomes" id="UP001165121"/>
    </source>
</evidence>
<sequence length="99" mass="10322">MSVEILAREFVAQRAAVIAGVAGPPERAGFVLPRAPRLPNDSDIVESAASSGEDGSLVNDAGSEPYSSEPPSTDDEAIIHDEENGGVHPDEAFKYDGEA</sequence>
<keyword evidence="3" id="KW-1185">Reference proteome</keyword>
<dbReference type="EMBL" id="BSXT01004402">
    <property type="protein sequence ID" value="GMF57748.1"/>
    <property type="molecule type" value="Genomic_DNA"/>
</dbReference>
<gene>
    <name evidence="2" type="ORF">Pfra01_002471000</name>
</gene>
<protein>
    <submittedName>
        <fullName evidence="2">Unnamed protein product</fullName>
    </submittedName>
</protein>
<feature type="region of interest" description="Disordered" evidence="1">
    <location>
        <begin position="33"/>
        <end position="99"/>
    </location>
</feature>